<keyword evidence="2" id="KW-0067">ATP-binding</keyword>
<keyword evidence="7" id="KW-1185">Reference proteome</keyword>
<keyword evidence="1" id="KW-0547">Nucleotide-binding</keyword>
<protein>
    <submittedName>
        <fullName evidence="6">DNA mismatch repair protein MutS</fullName>
    </submittedName>
</protein>
<dbReference type="AlphaFoldDB" id="A0A402B7U1"/>
<dbReference type="OrthoDB" id="9802448at2"/>
<dbReference type="Gene3D" id="3.40.50.300">
    <property type="entry name" value="P-loop containing nucleotide triphosphate hydrolases"/>
    <property type="match status" value="1"/>
</dbReference>
<dbReference type="GO" id="GO:0005829">
    <property type="term" value="C:cytosol"/>
    <property type="evidence" value="ECO:0007669"/>
    <property type="project" value="TreeGrafter"/>
</dbReference>
<feature type="transmembrane region" description="Helical" evidence="4">
    <location>
        <begin position="37"/>
        <end position="57"/>
    </location>
</feature>
<feature type="transmembrane region" description="Helical" evidence="4">
    <location>
        <begin position="221"/>
        <end position="241"/>
    </location>
</feature>
<gene>
    <name evidence="6" type="ORF">KDA_29080</name>
</gene>
<dbReference type="Proteomes" id="UP000287171">
    <property type="component" value="Unassembled WGS sequence"/>
</dbReference>
<dbReference type="InterPro" id="IPR045076">
    <property type="entry name" value="MutS"/>
</dbReference>
<evidence type="ECO:0000256" key="2">
    <source>
        <dbReference type="ARBA" id="ARBA00022840"/>
    </source>
</evidence>
<dbReference type="CDD" id="cd03283">
    <property type="entry name" value="ABC_MutS-like"/>
    <property type="match status" value="1"/>
</dbReference>
<dbReference type="EMBL" id="BIFT01000001">
    <property type="protein sequence ID" value="GCE27424.1"/>
    <property type="molecule type" value="Genomic_DNA"/>
</dbReference>
<evidence type="ECO:0000256" key="1">
    <source>
        <dbReference type="ARBA" id="ARBA00022741"/>
    </source>
</evidence>
<dbReference type="SMART" id="SM00534">
    <property type="entry name" value="MUTSac"/>
    <property type="match status" value="1"/>
</dbReference>
<dbReference type="InterPro" id="IPR000432">
    <property type="entry name" value="DNA_mismatch_repair_MutS_C"/>
</dbReference>
<evidence type="ECO:0000256" key="4">
    <source>
        <dbReference type="SAM" id="Phobius"/>
    </source>
</evidence>
<dbReference type="SUPFAM" id="SSF48334">
    <property type="entry name" value="DNA repair protein MutS, domain III"/>
    <property type="match status" value="1"/>
</dbReference>
<dbReference type="RefSeq" id="WP_126627770.1">
    <property type="nucleotide sequence ID" value="NZ_BIFT01000001.1"/>
</dbReference>
<organism evidence="6 7">
    <name type="scientific">Dictyobacter alpinus</name>
    <dbReference type="NCBI Taxonomy" id="2014873"/>
    <lineage>
        <taxon>Bacteria</taxon>
        <taxon>Bacillati</taxon>
        <taxon>Chloroflexota</taxon>
        <taxon>Ktedonobacteria</taxon>
        <taxon>Ktedonobacterales</taxon>
        <taxon>Dictyobacteraceae</taxon>
        <taxon>Dictyobacter</taxon>
    </lineage>
</organism>
<keyword evidence="4" id="KW-0812">Transmembrane</keyword>
<accession>A0A402B7U1</accession>
<name>A0A402B7U1_9CHLR</name>
<dbReference type="PANTHER" id="PTHR11361">
    <property type="entry name" value="DNA MISMATCH REPAIR PROTEIN MUTS FAMILY MEMBER"/>
    <property type="match status" value="1"/>
</dbReference>
<proteinExistence type="predicted"/>
<dbReference type="Pfam" id="PF00488">
    <property type="entry name" value="MutS_V"/>
    <property type="match status" value="1"/>
</dbReference>
<dbReference type="GO" id="GO:0006298">
    <property type="term" value="P:mismatch repair"/>
    <property type="evidence" value="ECO:0007669"/>
    <property type="project" value="InterPro"/>
</dbReference>
<keyword evidence="3" id="KW-0238">DNA-binding</keyword>
<dbReference type="GO" id="GO:0030983">
    <property type="term" value="F:mismatched DNA binding"/>
    <property type="evidence" value="ECO:0007669"/>
    <property type="project" value="InterPro"/>
</dbReference>
<dbReference type="SUPFAM" id="SSF52540">
    <property type="entry name" value="P-loop containing nucleoside triphosphate hydrolases"/>
    <property type="match status" value="1"/>
</dbReference>
<keyword evidence="4" id="KW-1133">Transmembrane helix</keyword>
<reference evidence="7" key="1">
    <citation type="submission" date="2018-12" db="EMBL/GenBank/DDBJ databases">
        <title>Tengunoibacter tsumagoiensis gen. nov., sp. nov., Dictyobacter kobayashii sp. nov., D. alpinus sp. nov., and D. joshuensis sp. nov. and description of Dictyobacteraceae fam. nov. within the order Ktedonobacterales isolated from Tengu-no-mugimeshi.</title>
        <authorList>
            <person name="Wang C.M."/>
            <person name="Zheng Y."/>
            <person name="Sakai Y."/>
            <person name="Toyoda A."/>
            <person name="Minakuchi Y."/>
            <person name="Abe K."/>
            <person name="Yokota A."/>
            <person name="Yabe S."/>
        </authorList>
    </citation>
    <scope>NUCLEOTIDE SEQUENCE [LARGE SCALE GENOMIC DNA]</scope>
    <source>
        <strain evidence="7">Uno16</strain>
    </source>
</reference>
<evidence type="ECO:0000313" key="6">
    <source>
        <dbReference type="EMBL" id="GCE27424.1"/>
    </source>
</evidence>
<dbReference type="GO" id="GO:0005524">
    <property type="term" value="F:ATP binding"/>
    <property type="evidence" value="ECO:0007669"/>
    <property type="project" value="UniProtKB-KW"/>
</dbReference>
<dbReference type="InterPro" id="IPR036187">
    <property type="entry name" value="DNA_mismatch_repair_MutS_sf"/>
</dbReference>
<dbReference type="PANTHER" id="PTHR11361:SF99">
    <property type="entry name" value="DNA MISMATCH REPAIR PROTEIN"/>
    <property type="match status" value="1"/>
</dbReference>
<feature type="domain" description="DNA mismatch repair proteins mutS family" evidence="5">
    <location>
        <begin position="438"/>
        <end position="618"/>
    </location>
</feature>
<feature type="transmembrane region" description="Helical" evidence="4">
    <location>
        <begin position="63"/>
        <end position="80"/>
    </location>
</feature>
<evidence type="ECO:0000313" key="7">
    <source>
        <dbReference type="Proteomes" id="UP000287171"/>
    </source>
</evidence>
<comment type="caution">
    <text evidence="6">The sequence shown here is derived from an EMBL/GenBank/DDBJ whole genome shotgun (WGS) entry which is preliminary data.</text>
</comment>
<dbReference type="GO" id="GO:0140664">
    <property type="term" value="F:ATP-dependent DNA damage sensor activity"/>
    <property type="evidence" value="ECO:0007669"/>
    <property type="project" value="InterPro"/>
</dbReference>
<dbReference type="InterPro" id="IPR027417">
    <property type="entry name" value="P-loop_NTPase"/>
</dbReference>
<sequence>MDKKQERIKLLEAQIARLQRRIDAQTPRSNVYSWSRVAIFFVGIALTVVLLIASLWWLAIPVLVVSMILFGVVAHFHGLIDQSIARYTLWLHIKTAHIARMRLDWERIPAVFSEPPIEGHPFEVDIDITGQRSIHRLVNTGVSREGMLRLRDWLLQTSPDLSTIQERQALVRELTPLTRFRDRLTLNSLLASRGKFDQLEGKRLLQWLEQPSSSSSSLNTLFWISAGLNILTVVLLVLFLIGLIPMFWQYALGASVILFFATANQRGDIFEDSSYLRYGFGTLSLIFSYLEKYPYGSHPRLKALCQPFQDKRETGPSEVLRGTARVAAASTLKNNGILWLVVNAFVPWDLYCARQLLHYKAQLRARLPIWLDTWYELEAISSLAAFAYLNPEYILPTIEAADQLQAAGRPPFAVEKLGHPLIAVDKKVTNSFTMDELGEVVIITGSNMAGKSTFLRTLGVNLCLAYAGGPVCADSFESTLFRLFTCIRVTDSVTDGYSYFYAEVRRLHALLDALKEPGQLPLFFLVDEIFKGTNNRERLIGSRSFVKSLVGHNCVGLISTHDLELVNLAESVPQVKNEHFREEVIDGQMAFDYILREGPCPTTNALKIMAMEGLPIDG</sequence>
<evidence type="ECO:0000256" key="3">
    <source>
        <dbReference type="ARBA" id="ARBA00023125"/>
    </source>
</evidence>
<evidence type="ECO:0000259" key="5">
    <source>
        <dbReference type="SMART" id="SM00534"/>
    </source>
</evidence>
<keyword evidence="4" id="KW-0472">Membrane</keyword>